<protein>
    <submittedName>
        <fullName evidence="1">Uncharacterized protein</fullName>
    </submittedName>
</protein>
<accession>A0ACB9H8W4</accession>
<reference evidence="1 2" key="2">
    <citation type="journal article" date="2022" name="Mol. Ecol. Resour.">
        <title>The genomes of chicory, endive, great burdock and yacon provide insights into Asteraceae paleo-polyploidization history and plant inulin production.</title>
        <authorList>
            <person name="Fan W."/>
            <person name="Wang S."/>
            <person name="Wang H."/>
            <person name="Wang A."/>
            <person name="Jiang F."/>
            <person name="Liu H."/>
            <person name="Zhao H."/>
            <person name="Xu D."/>
            <person name="Zhang Y."/>
        </authorList>
    </citation>
    <scope>NUCLEOTIDE SEQUENCE [LARGE SCALE GENOMIC DNA]</scope>
    <source>
        <strain evidence="2">cv. Punajuju</strain>
        <tissue evidence="1">Leaves</tissue>
    </source>
</reference>
<organism evidence="1 2">
    <name type="scientific">Cichorium intybus</name>
    <name type="common">Chicory</name>
    <dbReference type="NCBI Taxonomy" id="13427"/>
    <lineage>
        <taxon>Eukaryota</taxon>
        <taxon>Viridiplantae</taxon>
        <taxon>Streptophyta</taxon>
        <taxon>Embryophyta</taxon>
        <taxon>Tracheophyta</taxon>
        <taxon>Spermatophyta</taxon>
        <taxon>Magnoliopsida</taxon>
        <taxon>eudicotyledons</taxon>
        <taxon>Gunneridae</taxon>
        <taxon>Pentapetalae</taxon>
        <taxon>asterids</taxon>
        <taxon>campanulids</taxon>
        <taxon>Asterales</taxon>
        <taxon>Asteraceae</taxon>
        <taxon>Cichorioideae</taxon>
        <taxon>Cichorieae</taxon>
        <taxon>Cichoriinae</taxon>
        <taxon>Cichorium</taxon>
    </lineage>
</organism>
<dbReference type="Proteomes" id="UP001055811">
    <property type="component" value="Linkage Group LG01"/>
</dbReference>
<proteinExistence type="predicted"/>
<comment type="caution">
    <text evidence="1">The sequence shown here is derived from an EMBL/GenBank/DDBJ whole genome shotgun (WGS) entry which is preliminary data.</text>
</comment>
<keyword evidence="2" id="KW-1185">Reference proteome</keyword>
<gene>
    <name evidence="1" type="ORF">L2E82_05742</name>
</gene>
<evidence type="ECO:0000313" key="2">
    <source>
        <dbReference type="Proteomes" id="UP001055811"/>
    </source>
</evidence>
<dbReference type="EMBL" id="CM042009">
    <property type="protein sequence ID" value="KAI3791878.1"/>
    <property type="molecule type" value="Genomic_DNA"/>
</dbReference>
<sequence length="74" mass="8073">MVSHRFSESGCAFLLVDGLSSCSDLIEMCKKLLIVFQPLSPALKPYVFQTCSCDFFTIDFEVAKICSEIAIGAG</sequence>
<reference evidence="2" key="1">
    <citation type="journal article" date="2022" name="Mol. Ecol. Resour.">
        <title>The genomes of chicory, endive, great burdock and yacon provide insights into Asteraceae palaeo-polyploidization history and plant inulin production.</title>
        <authorList>
            <person name="Fan W."/>
            <person name="Wang S."/>
            <person name="Wang H."/>
            <person name="Wang A."/>
            <person name="Jiang F."/>
            <person name="Liu H."/>
            <person name="Zhao H."/>
            <person name="Xu D."/>
            <person name="Zhang Y."/>
        </authorList>
    </citation>
    <scope>NUCLEOTIDE SEQUENCE [LARGE SCALE GENOMIC DNA]</scope>
    <source>
        <strain evidence="2">cv. Punajuju</strain>
    </source>
</reference>
<name>A0ACB9H8W4_CICIN</name>
<evidence type="ECO:0000313" key="1">
    <source>
        <dbReference type="EMBL" id="KAI3791878.1"/>
    </source>
</evidence>